<name>A0ABQ1KCE3_9RHOB</name>
<proteinExistence type="predicted"/>
<reference evidence="2" key="1">
    <citation type="journal article" date="2019" name="Int. J. Syst. Evol. Microbiol.">
        <title>The Global Catalogue of Microorganisms (GCM) 10K type strain sequencing project: providing services to taxonomists for standard genome sequencing and annotation.</title>
        <authorList>
            <consortium name="The Broad Institute Genomics Platform"/>
            <consortium name="The Broad Institute Genome Sequencing Center for Infectious Disease"/>
            <person name="Wu L."/>
            <person name="Ma J."/>
        </authorList>
    </citation>
    <scope>NUCLEOTIDE SEQUENCE [LARGE SCALE GENOMIC DNA]</scope>
    <source>
        <strain evidence="2">CGMCC 1.12478</strain>
    </source>
</reference>
<accession>A0ABQ1KCE3</accession>
<organism evidence="1 2">
    <name type="scientific">Marivita lacus</name>
    <dbReference type="NCBI Taxonomy" id="1323742"/>
    <lineage>
        <taxon>Bacteria</taxon>
        <taxon>Pseudomonadati</taxon>
        <taxon>Pseudomonadota</taxon>
        <taxon>Alphaproteobacteria</taxon>
        <taxon>Rhodobacterales</taxon>
        <taxon>Roseobacteraceae</taxon>
        <taxon>Marivita</taxon>
    </lineage>
</organism>
<gene>
    <name evidence="1" type="ORF">GCM10011363_07900</name>
</gene>
<evidence type="ECO:0000313" key="2">
    <source>
        <dbReference type="Proteomes" id="UP000645462"/>
    </source>
</evidence>
<sequence>MTPRRFQAIGSPEACAAVQAHQAKRVTGIQAVFDRKDGQPKQRSCRCWSLQVVQCVIINHFALHESLHFGAGEANRALMRPALLSDYIARGISRETQDGETT</sequence>
<protein>
    <submittedName>
        <fullName evidence="1">Uncharacterized protein</fullName>
    </submittedName>
</protein>
<dbReference type="EMBL" id="BMFC01000001">
    <property type="protein sequence ID" value="GGB93686.1"/>
    <property type="molecule type" value="Genomic_DNA"/>
</dbReference>
<keyword evidence="2" id="KW-1185">Reference proteome</keyword>
<comment type="caution">
    <text evidence="1">The sequence shown here is derived from an EMBL/GenBank/DDBJ whole genome shotgun (WGS) entry which is preliminary data.</text>
</comment>
<dbReference type="Proteomes" id="UP000645462">
    <property type="component" value="Unassembled WGS sequence"/>
</dbReference>
<evidence type="ECO:0000313" key="1">
    <source>
        <dbReference type="EMBL" id="GGB93686.1"/>
    </source>
</evidence>